<evidence type="ECO:0000256" key="9">
    <source>
        <dbReference type="ARBA" id="ARBA00023235"/>
    </source>
</evidence>
<evidence type="ECO:0000313" key="11">
    <source>
        <dbReference type="EMBL" id="RNM29442.1"/>
    </source>
</evidence>
<evidence type="ECO:0000256" key="6">
    <source>
        <dbReference type="ARBA" id="ARBA00009541"/>
    </source>
</evidence>
<dbReference type="PROSITE" id="PS01086">
    <property type="entry name" value="RIBUL_P_3_EPIMER_2"/>
    <property type="match status" value="1"/>
</dbReference>
<reference evidence="11 12" key="1">
    <citation type="submission" date="2018-11" db="EMBL/GenBank/DDBJ databases">
        <title>Clostridium sp. nov., a member of the family Erysipelotrichaceae isolated from pig faeces.</title>
        <authorList>
            <person name="Chang Y.-H."/>
        </authorList>
    </citation>
    <scope>NUCLEOTIDE SEQUENCE [LARGE SCALE GENOMIC DNA]</scope>
    <source>
        <strain evidence="11 12">YH-panp20</strain>
    </source>
</reference>
<comment type="similarity">
    <text evidence="6">Belongs to the ribulose-phosphate 3-epimerase family.</text>
</comment>
<sequence>MSQLLCPSMMCADLQNLKHEVHQLDQAGVDIFHCDIMDGSFVPNFALGLSDVQAIRKSTDALVDVHLMIEDPADKIDWFLDAGADLIYIHPESERYVVKTLAHIKDRGKMAGIAINPDTSIETIKEMLYLCDYVLVMTVNPGFAGQKFQEFTIHKINKLVEMKKEFGFKIVVDGACSPEVIMHLLKIGVDGFILGTSALFGKPGTYQQIVASLRQTMQVLPNEK</sequence>
<dbReference type="NCBIfam" id="NF004076">
    <property type="entry name" value="PRK05581.1-4"/>
    <property type="match status" value="1"/>
</dbReference>
<evidence type="ECO:0000256" key="3">
    <source>
        <dbReference type="ARBA" id="ARBA00001941"/>
    </source>
</evidence>
<name>A0A3N0HZC5_9FIRM</name>
<evidence type="ECO:0000256" key="8">
    <source>
        <dbReference type="ARBA" id="ARBA00022723"/>
    </source>
</evidence>
<keyword evidence="9 11" id="KW-0413">Isomerase</keyword>
<dbReference type="InterPro" id="IPR026019">
    <property type="entry name" value="Ribul_P_3_epim"/>
</dbReference>
<comment type="catalytic activity">
    <reaction evidence="1">
        <text>D-ribulose 5-phosphate = D-xylulose 5-phosphate</text>
        <dbReference type="Rhea" id="RHEA:13677"/>
        <dbReference type="ChEBI" id="CHEBI:57737"/>
        <dbReference type="ChEBI" id="CHEBI:58121"/>
        <dbReference type="EC" id="5.1.3.1"/>
    </reaction>
</comment>
<dbReference type="RefSeq" id="WP_128521129.1">
    <property type="nucleotide sequence ID" value="NZ_CAUWBR010000018.1"/>
</dbReference>
<dbReference type="NCBIfam" id="TIGR01163">
    <property type="entry name" value="rpe"/>
    <property type="match status" value="1"/>
</dbReference>
<dbReference type="OrthoDB" id="1645589at2"/>
<dbReference type="Proteomes" id="UP000276568">
    <property type="component" value="Unassembled WGS sequence"/>
</dbReference>
<comment type="cofactor">
    <cofactor evidence="3">
        <name>Co(2+)</name>
        <dbReference type="ChEBI" id="CHEBI:48828"/>
    </cofactor>
</comment>
<dbReference type="AlphaFoldDB" id="A0A3N0HZC5"/>
<evidence type="ECO:0000256" key="5">
    <source>
        <dbReference type="ARBA" id="ARBA00001954"/>
    </source>
</evidence>
<dbReference type="InterPro" id="IPR013785">
    <property type="entry name" value="Aldolase_TIM"/>
</dbReference>
<dbReference type="InterPro" id="IPR000056">
    <property type="entry name" value="Ribul_P_3_epim-like"/>
</dbReference>
<evidence type="ECO:0000256" key="4">
    <source>
        <dbReference type="ARBA" id="ARBA00001947"/>
    </source>
</evidence>
<dbReference type="Gene3D" id="3.20.20.70">
    <property type="entry name" value="Aldolase class I"/>
    <property type="match status" value="1"/>
</dbReference>
<comment type="caution">
    <text evidence="11">The sequence shown here is derived from an EMBL/GenBank/DDBJ whole genome shotgun (WGS) entry which is preliminary data.</text>
</comment>
<dbReference type="InterPro" id="IPR011060">
    <property type="entry name" value="RibuloseP-bd_barrel"/>
</dbReference>
<dbReference type="GO" id="GO:0004750">
    <property type="term" value="F:D-ribulose-phosphate 3-epimerase activity"/>
    <property type="evidence" value="ECO:0007669"/>
    <property type="project" value="UniProtKB-UniRule"/>
</dbReference>
<dbReference type="GO" id="GO:0005975">
    <property type="term" value="P:carbohydrate metabolic process"/>
    <property type="evidence" value="ECO:0007669"/>
    <property type="project" value="InterPro"/>
</dbReference>
<evidence type="ECO:0000256" key="2">
    <source>
        <dbReference type="ARBA" id="ARBA00001936"/>
    </source>
</evidence>
<organism evidence="11 12">
    <name type="scientific">Absicoccus porci</name>
    <dbReference type="NCBI Taxonomy" id="2486576"/>
    <lineage>
        <taxon>Bacteria</taxon>
        <taxon>Bacillati</taxon>
        <taxon>Bacillota</taxon>
        <taxon>Erysipelotrichia</taxon>
        <taxon>Erysipelotrichales</taxon>
        <taxon>Erysipelotrichaceae</taxon>
        <taxon>Absicoccus</taxon>
    </lineage>
</organism>
<dbReference type="GO" id="GO:0005737">
    <property type="term" value="C:cytoplasm"/>
    <property type="evidence" value="ECO:0007669"/>
    <property type="project" value="UniProtKB-ARBA"/>
</dbReference>
<evidence type="ECO:0000256" key="7">
    <source>
        <dbReference type="ARBA" id="ARBA00013188"/>
    </source>
</evidence>
<dbReference type="EC" id="5.1.3.1" evidence="7 10"/>
<evidence type="ECO:0000313" key="12">
    <source>
        <dbReference type="Proteomes" id="UP000276568"/>
    </source>
</evidence>
<keyword evidence="12" id="KW-1185">Reference proteome</keyword>
<dbReference type="GO" id="GO:0046872">
    <property type="term" value="F:metal ion binding"/>
    <property type="evidence" value="ECO:0007669"/>
    <property type="project" value="UniProtKB-KW"/>
</dbReference>
<proteinExistence type="inferred from homology"/>
<evidence type="ECO:0000256" key="1">
    <source>
        <dbReference type="ARBA" id="ARBA00001782"/>
    </source>
</evidence>
<accession>A0A3N0HZC5</accession>
<dbReference type="CDD" id="cd00429">
    <property type="entry name" value="RPE"/>
    <property type="match status" value="1"/>
</dbReference>
<dbReference type="SUPFAM" id="SSF51366">
    <property type="entry name" value="Ribulose-phoshate binding barrel"/>
    <property type="match status" value="1"/>
</dbReference>
<keyword evidence="8" id="KW-0479">Metal-binding</keyword>
<dbReference type="EMBL" id="RJQC01000004">
    <property type="protein sequence ID" value="RNM29442.1"/>
    <property type="molecule type" value="Genomic_DNA"/>
</dbReference>
<dbReference type="PANTHER" id="PTHR11749">
    <property type="entry name" value="RIBULOSE-5-PHOSPHATE-3-EPIMERASE"/>
    <property type="match status" value="1"/>
</dbReference>
<comment type="cofactor">
    <cofactor evidence="5">
        <name>Fe(2+)</name>
        <dbReference type="ChEBI" id="CHEBI:29033"/>
    </cofactor>
</comment>
<evidence type="ECO:0000256" key="10">
    <source>
        <dbReference type="NCBIfam" id="TIGR01163"/>
    </source>
</evidence>
<protein>
    <recommendedName>
        <fullName evidence="7 10">Ribulose-phosphate 3-epimerase</fullName>
        <ecNumber evidence="7 10">5.1.3.1</ecNumber>
    </recommendedName>
</protein>
<dbReference type="GO" id="GO:0006098">
    <property type="term" value="P:pentose-phosphate shunt"/>
    <property type="evidence" value="ECO:0007669"/>
    <property type="project" value="UniProtKB-UniRule"/>
</dbReference>
<gene>
    <name evidence="11" type="primary">rpe</name>
    <name evidence="11" type="ORF">EDX97_10690</name>
</gene>
<dbReference type="FunFam" id="3.20.20.70:FF:000004">
    <property type="entry name" value="Ribulose-phosphate 3-epimerase"/>
    <property type="match status" value="1"/>
</dbReference>
<comment type="cofactor">
    <cofactor evidence="4">
        <name>Zn(2+)</name>
        <dbReference type="ChEBI" id="CHEBI:29105"/>
    </cofactor>
</comment>
<comment type="cofactor">
    <cofactor evidence="2">
        <name>Mn(2+)</name>
        <dbReference type="ChEBI" id="CHEBI:29035"/>
    </cofactor>
</comment>
<dbReference type="Pfam" id="PF00834">
    <property type="entry name" value="Ribul_P_3_epim"/>
    <property type="match status" value="1"/>
</dbReference>